<comment type="cofactor">
    <cofactor evidence="1 6">
        <name>pyridoxal 5'-phosphate</name>
        <dbReference type="ChEBI" id="CHEBI:597326"/>
    </cofactor>
</comment>
<name>F4KTW8_HALH1</name>
<dbReference type="InterPro" id="IPR050596">
    <property type="entry name" value="AspAT/PAT-like"/>
</dbReference>
<dbReference type="FunFam" id="3.40.640.10:FF:000033">
    <property type="entry name" value="Aspartate aminotransferase"/>
    <property type="match status" value="1"/>
</dbReference>
<evidence type="ECO:0000256" key="3">
    <source>
        <dbReference type="ARBA" id="ARBA00022576"/>
    </source>
</evidence>
<dbReference type="Pfam" id="PF00155">
    <property type="entry name" value="Aminotran_1_2"/>
    <property type="match status" value="1"/>
</dbReference>
<evidence type="ECO:0000256" key="2">
    <source>
        <dbReference type="ARBA" id="ARBA00007441"/>
    </source>
</evidence>
<keyword evidence="9" id="KW-1185">Reference proteome</keyword>
<dbReference type="AlphaFoldDB" id="F4KTW8"/>
<dbReference type="PANTHER" id="PTHR46383:SF1">
    <property type="entry name" value="ASPARTATE AMINOTRANSFERASE"/>
    <property type="match status" value="1"/>
</dbReference>
<evidence type="ECO:0000256" key="4">
    <source>
        <dbReference type="ARBA" id="ARBA00022679"/>
    </source>
</evidence>
<dbReference type="PANTHER" id="PTHR46383">
    <property type="entry name" value="ASPARTATE AMINOTRANSFERASE"/>
    <property type="match status" value="1"/>
</dbReference>
<dbReference type="GO" id="GO:0030170">
    <property type="term" value="F:pyridoxal phosphate binding"/>
    <property type="evidence" value="ECO:0007669"/>
    <property type="project" value="InterPro"/>
</dbReference>
<dbReference type="GO" id="GO:0008483">
    <property type="term" value="F:transaminase activity"/>
    <property type="evidence" value="ECO:0007669"/>
    <property type="project" value="UniProtKB-KW"/>
</dbReference>
<dbReference type="InterPro" id="IPR004839">
    <property type="entry name" value="Aminotransferase_I/II_large"/>
</dbReference>
<dbReference type="eggNOG" id="COG0436">
    <property type="taxonomic scope" value="Bacteria"/>
</dbReference>
<evidence type="ECO:0000256" key="5">
    <source>
        <dbReference type="ARBA" id="ARBA00022898"/>
    </source>
</evidence>
<dbReference type="OrthoDB" id="9802328at2"/>
<keyword evidence="5" id="KW-0663">Pyridoxal phosphate</keyword>
<sequence>MSVATTSRLSQRVMQMAESETLKMAAMARELKSQGHNVINLSLGEPDFDTPVHIKEAAKKALDEGITKYTPVAGLQELREAIKVKFKRDNNLDYNLNQIVVSNGAKQSLANIFLSILDPGDEVIILAPYWVSYSAIVELAEGKSVILKSSFEQDYKVPAAEIAAAITDRTKAIVFSSPSNPTGMVYSYEELKAIADVLAQHPDIIIVSDEIYEYINFGEKHVSIGAFDQVKDQTVTVNGFAKGFAMTGWRLGYIGAPAWLAEACVKVQGQVTSGANSFSQKAAAFALLGDMNPTYDMREAFLKRRDLIISGLSKIPGFKVNKPQGAFYIFPDISAYFGTSDGTNTINDANDFCDYLMMKAHVATVSGAAFGADTCFRISYAASEEELNEAIKRIAEGVSKLR</sequence>
<evidence type="ECO:0000313" key="8">
    <source>
        <dbReference type="EMBL" id="AEE48112.1"/>
    </source>
</evidence>
<dbReference type="GO" id="GO:0006520">
    <property type="term" value="P:amino acid metabolic process"/>
    <property type="evidence" value="ECO:0007669"/>
    <property type="project" value="InterPro"/>
</dbReference>
<dbReference type="EC" id="2.6.1.-" evidence="6"/>
<reference evidence="8 9" key="1">
    <citation type="journal article" date="2011" name="Stand. Genomic Sci.">
        <title>Complete genome sequence of Haliscomenobacter hydrossis type strain (O).</title>
        <authorList>
            <consortium name="US DOE Joint Genome Institute (JGI-PGF)"/>
            <person name="Daligault H."/>
            <person name="Lapidus A."/>
            <person name="Zeytun A."/>
            <person name="Nolan M."/>
            <person name="Lucas S."/>
            <person name="Del Rio T.G."/>
            <person name="Tice H."/>
            <person name="Cheng J.F."/>
            <person name="Tapia R."/>
            <person name="Han C."/>
            <person name="Goodwin L."/>
            <person name="Pitluck S."/>
            <person name="Liolios K."/>
            <person name="Pagani I."/>
            <person name="Ivanova N."/>
            <person name="Huntemann M."/>
            <person name="Mavromatis K."/>
            <person name="Mikhailova N."/>
            <person name="Pati A."/>
            <person name="Chen A."/>
            <person name="Palaniappan K."/>
            <person name="Land M."/>
            <person name="Hauser L."/>
            <person name="Brambilla E.M."/>
            <person name="Rohde M."/>
            <person name="Verbarg S."/>
            <person name="Goker M."/>
            <person name="Bristow J."/>
            <person name="Eisen J.A."/>
            <person name="Markowitz V."/>
            <person name="Hugenholtz P."/>
            <person name="Kyrpides N.C."/>
            <person name="Klenk H.P."/>
            <person name="Woyke T."/>
        </authorList>
    </citation>
    <scope>NUCLEOTIDE SEQUENCE [LARGE SCALE GENOMIC DNA]</scope>
    <source>
        <strain evidence="9">ATCC 27775 / DSM 1100 / LMG 10767 / O</strain>
    </source>
</reference>
<dbReference type="InterPro" id="IPR015424">
    <property type="entry name" value="PyrdxlP-dep_Trfase"/>
</dbReference>
<accession>F4KTW8</accession>
<protein>
    <recommendedName>
        <fullName evidence="6">Aminotransferase</fullName>
        <ecNumber evidence="6">2.6.1.-</ecNumber>
    </recommendedName>
</protein>
<dbReference type="HOGENOM" id="CLU_017584_4_3_10"/>
<evidence type="ECO:0000256" key="6">
    <source>
        <dbReference type="RuleBase" id="RU000481"/>
    </source>
</evidence>
<dbReference type="Gene3D" id="3.40.640.10">
    <property type="entry name" value="Type I PLP-dependent aspartate aminotransferase-like (Major domain)"/>
    <property type="match status" value="1"/>
</dbReference>
<dbReference type="SUPFAM" id="SSF53383">
    <property type="entry name" value="PLP-dependent transferases"/>
    <property type="match status" value="1"/>
</dbReference>
<dbReference type="Gene3D" id="3.90.1150.10">
    <property type="entry name" value="Aspartate Aminotransferase, domain 1"/>
    <property type="match status" value="1"/>
</dbReference>
<dbReference type="KEGG" id="hhy:Halhy_0199"/>
<dbReference type="Proteomes" id="UP000008461">
    <property type="component" value="Chromosome"/>
</dbReference>
<dbReference type="PROSITE" id="PS00105">
    <property type="entry name" value="AA_TRANSFER_CLASS_1"/>
    <property type="match status" value="1"/>
</dbReference>
<evidence type="ECO:0000259" key="7">
    <source>
        <dbReference type="Pfam" id="PF00155"/>
    </source>
</evidence>
<keyword evidence="4 6" id="KW-0808">Transferase</keyword>
<dbReference type="InterPro" id="IPR015422">
    <property type="entry name" value="PyrdxlP-dep_Trfase_small"/>
</dbReference>
<dbReference type="EMBL" id="CP002691">
    <property type="protein sequence ID" value="AEE48112.1"/>
    <property type="molecule type" value="Genomic_DNA"/>
</dbReference>
<reference key="2">
    <citation type="submission" date="2011-04" db="EMBL/GenBank/DDBJ databases">
        <title>Complete sequence of chromosome of Haliscomenobacter hydrossis DSM 1100.</title>
        <authorList>
            <consortium name="US DOE Joint Genome Institute (JGI-PGF)"/>
            <person name="Lucas S."/>
            <person name="Han J."/>
            <person name="Lapidus A."/>
            <person name="Bruce D."/>
            <person name="Goodwin L."/>
            <person name="Pitluck S."/>
            <person name="Peters L."/>
            <person name="Kyrpides N."/>
            <person name="Mavromatis K."/>
            <person name="Ivanova N."/>
            <person name="Ovchinnikova G."/>
            <person name="Pagani I."/>
            <person name="Daligault H."/>
            <person name="Detter J.C."/>
            <person name="Han C."/>
            <person name="Land M."/>
            <person name="Hauser L."/>
            <person name="Markowitz V."/>
            <person name="Cheng J.-F."/>
            <person name="Hugenholtz P."/>
            <person name="Woyke T."/>
            <person name="Wu D."/>
            <person name="Verbarg S."/>
            <person name="Frueling A."/>
            <person name="Brambilla E."/>
            <person name="Klenk H.-P."/>
            <person name="Eisen J.A."/>
        </authorList>
    </citation>
    <scope>NUCLEOTIDE SEQUENCE</scope>
    <source>
        <strain>DSM 1100</strain>
    </source>
</reference>
<dbReference type="STRING" id="760192.Halhy_0199"/>
<evidence type="ECO:0000313" key="9">
    <source>
        <dbReference type="Proteomes" id="UP000008461"/>
    </source>
</evidence>
<dbReference type="InterPro" id="IPR004838">
    <property type="entry name" value="NHTrfase_class1_PyrdxlP-BS"/>
</dbReference>
<organism evidence="8 9">
    <name type="scientific">Haliscomenobacter hydrossis (strain ATCC 27775 / DSM 1100 / LMG 10767 / O)</name>
    <dbReference type="NCBI Taxonomy" id="760192"/>
    <lineage>
        <taxon>Bacteria</taxon>
        <taxon>Pseudomonadati</taxon>
        <taxon>Bacteroidota</taxon>
        <taxon>Saprospiria</taxon>
        <taxon>Saprospirales</taxon>
        <taxon>Haliscomenobacteraceae</taxon>
        <taxon>Haliscomenobacter</taxon>
    </lineage>
</organism>
<feature type="domain" description="Aminotransferase class I/classII large" evidence="7">
    <location>
        <begin position="37"/>
        <end position="394"/>
    </location>
</feature>
<proteinExistence type="inferred from homology"/>
<evidence type="ECO:0000256" key="1">
    <source>
        <dbReference type="ARBA" id="ARBA00001933"/>
    </source>
</evidence>
<dbReference type="RefSeq" id="WP_013762676.1">
    <property type="nucleotide sequence ID" value="NC_015510.1"/>
</dbReference>
<comment type="similarity">
    <text evidence="2 6">Belongs to the class-I pyridoxal-phosphate-dependent aminotransferase family.</text>
</comment>
<dbReference type="CDD" id="cd00609">
    <property type="entry name" value="AAT_like"/>
    <property type="match status" value="1"/>
</dbReference>
<dbReference type="InterPro" id="IPR015421">
    <property type="entry name" value="PyrdxlP-dep_Trfase_major"/>
</dbReference>
<keyword evidence="3 6" id="KW-0032">Aminotransferase</keyword>
<gene>
    <name evidence="8" type="ordered locus">Halhy_0199</name>
</gene>